<evidence type="ECO:0000313" key="3">
    <source>
        <dbReference type="Proteomes" id="UP000584824"/>
    </source>
</evidence>
<feature type="region of interest" description="Disordered" evidence="1">
    <location>
        <begin position="111"/>
        <end position="169"/>
    </location>
</feature>
<evidence type="ECO:0008006" key="4">
    <source>
        <dbReference type="Google" id="ProtNLM"/>
    </source>
</evidence>
<proteinExistence type="predicted"/>
<organism evidence="2 3">
    <name type="scientific">Allorhizobium borbori</name>
    <dbReference type="NCBI Taxonomy" id="485907"/>
    <lineage>
        <taxon>Bacteria</taxon>
        <taxon>Pseudomonadati</taxon>
        <taxon>Pseudomonadota</taxon>
        <taxon>Alphaproteobacteria</taxon>
        <taxon>Hyphomicrobiales</taxon>
        <taxon>Rhizobiaceae</taxon>
        <taxon>Rhizobium/Agrobacterium group</taxon>
        <taxon>Allorhizobium</taxon>
    </lineage>
</organism>
<dbReference type="EMBL" id="JACIDU010000015">
    <property type="protein sequence ID" value="MBB4104947.1"/>
    <property type="molecule type" value="Genomic_DNA"/>
</dbReference>
<accession>A0A7W6P2K6</accession>
<comment type="caution">
    <text evidence="2">The sequence shown here is derived from an EMBL/GenBank/DDBJ whole genome shotgun (WGS) entry which is preliminary data.</text>
</comment>
<protein>
    <recommendedName>
        <fullName evidence="4">Helix-turn-helix domain-containing protein</fullName>
    </recommendedName>
</protein>
<reference evidence="2 3" key="1">
    <citation type="submission" date="2020-08" db="EMBL/GenBank/DDBJ databases">
        <title>Genomic Encyclopedia of Type Strains, Phase IV (KMG-IV): sequencing the most valuable type-strain genomes for metagenomic binning, comparative biology and taxonomic classification.</title>
        <authorList>
            <person name="Goeker M."/>
        </authorList>
    </citation>
    <scope>NUCLEOTIDE SEQUENCE [LARGE SCALE GENOMIC DNA]</scope>
    <source>
        <strain evidence="2 3">DSM 26385</strain>
    </source>
</reference>
<name>A0A7W6P2K6_9HYPH</name>
<dbReference type="AlphaFoldDB" id="A0A7W6P2K6"/>
<keyword evidence="3" id="KW-1185">Reference proteome</keyword>
<dbReference type="Proteomes" id="UP000584824">
    <property type="component" value="Unassembled WGS sequence"/>
</dbReference>
<dbReference type="RefSeq" id="WP_183794008.1">
    <property type="nucleotide sequence ID" value="NZ_JACIDU010000015.1"/>
</dbReference>
<evidence type="ECO:0000313" key="2">
    <source>
        <dbReference type="EMBL" id="MBB4104947.1"/>
    </source>
</evidence>
<sequence length="169" mass="18093">MDPEVTAAMREVERAEAAAKKYFNMLWQIADRLKGQPTDDDTPLPLERAVCHPILGGRLRADPAGDIPGPAFTVASLRRAIIKGDLKCVNHGRLQFITPAQLRAWINRKPDASASPIAPSTPPAPPSMSPAAPTLNEKRQENASVSLAMAALDSIGPSSGRGLKNKKGR</sequence>
<feature type="compositionally biased region" description="Pro residues" evidence="1">
    <location>
        <begin position="119"/>
        <end position="128"/>
    </location>
</feature>
<evidence type="ECO:0000256" key="1">
    <source>
        <dbReference type="SAM" id="MobiDB-lite"/>
    </source>
</evidence>
<gene>
    <name evidence="2" type="ORF">GGQ66_003529</name>
</gene>